<feature type="domain" description="Wadjet protein JetD C-terminal" evidence="1">
    <location>
        <begin position="182"/>
        <end position="262"/>
    </location>
</feature>
<name>A0A8J3BVG5_9ACTN</name>
<organism evidence="2 3">
    <name type="scientific">Pilimelia terevasa</name>
    <dbReference type="NCBI Taxonomy" id="53372"/>
    <lineage>
        <taxon>Bacteria</taxon>
        <taxon>Bacillati</taxon>
        <taxon>Actinomycetota</taxon>
        <taxon>Actinomycetes</taxon>
        <taxon>Micromonosporales</taxon>
        <taxon>Micromonosporaceae</taxon>
        <taxon>Pilimelia</taxon>
    </lineage>
</organism>
<accession>A0A8J3BVG5</accession>
<comment type="caution">
    <text evidence="2">The sequence shown here is derived from an EMBL/GenBank/DDBJ whole genome shotgun (WGS) entry which is preliminary data.</text>
</comment>
<dbReference type="Proteomes" id="UP000662200">
    <property type="component" value="Unassembled WGS sequence"/>
</dbReference>
<dbReference type="Pfam" id="PF09983">
    <property type="entry name" value="JetD_C"/>
    <property type="match status" value="1"/>
</dbReference>
<sequence length="364" mass="39161">MIGLSPLARHLATAVTTHRTARIPVGVLRTAAHAADLSLAGDPDARRRLAGALDELATVGLIRTPAATTRAAWDFTLQPPLPNWVQRLTAQRAPTALPVAVTTTWHARLSWAAAFVANERPTDNELALLHAANRYLAGHRPPEIVPMRERSWELLHEEKALDALSRGRLFAANRLTLADLHCERIPLPLVQWHIGDGSAALLVENHTTAHSLACWLPASGSVGTVIWTGGSQLPQILASMPADWSRPLSYYGDLDLRGIEIAADGNHHAQALGLGPLTPASNLYRLLLDVGVPVKPKTRARIIAADHAILNWFPPDLRAPIGVIIAAGQRIPQEATGRRQLANIDPSEFDLCGAPASPPSPPGR</sequence>
<proteinExistence type="predicted"/>
<dbReference type="AlphaFoldDB" id="A0A8J3BVG5"/>
<dbReference type="InterPro" id="IPR024534">
    <property type="entry name" value="JetD_C"/>
</dbReference>
<protein>
    <recommendedName>
        <fullName evidence="1">Wadjet protein JetD C-terminal domain-containing protein</fullName>
    </recommendedName>
</protein>
<keyword evidence="3" id="KW-1185">Reference proteome</keyword>
<evidence type="ECO:0000313" key="3">
    <source>
        <dbReference type="Proteomes" id="UP000662200"/>
    </source>
</evidence>
<reference evidence="2" key="2">
    <citation type="submission" date="2020-09" db="EMBL/GenBank/DDBJ databases">
        <authorList>
            <person name="Sun Q."/>
            <person name="Ohkuma M."/>
        </authorList>
    </citation>
    <scope>NUCLEOTIDE SEQUENCE</scope>
    <source>
        <strain evidence="2">JCM 3091</strain>
    </source>
</reference>
<dbReference type="EMBL" id="BMQC01000011">
    <property type="protein sequence ID" value="GGK36206.1"/>
    <property type="molecule type" value="Genomic_DNA"/>
</dbReference>
<evidence type="ECO:0000259" key="1">
    <source>
        <dbReference type="Pfam" id="PF09983"/>
    </source>
</evidence>
<gene>
    <name evidence="2" type="ORF">GCM10010124_31030</name>
</gene>
<evidence type="ECO:0000313" key="2">
    <source>
        <dbReference type="EMBL" id="GGK36206.1"/>
    </source>
</evidence>
<reference evidence="2" key="1">
    <citation type="journal article" date="2014" name="Int. J. Syst. Evol. Microbiol.">
        <title>Complete genome sequence of Corynebacterium casei LMG S-19264T (=DSM 44701T), isolated from a smear-ripened cheese.</title>
        <authorList>
            <consortium name="US DOE Joint Genome Institute (JGI-PGF)"/>
            <person name="Walter F."/>
            <person name="Albersmeier A."/>
            <person name="Kalinowski J."/>
            <person name="Ruckert C."/>
        </authorList>
    </citation>
    <scope>NUCLEOTIDE SEQUENCE</scope>
    <source>
        <strain evidence="2">JCM 3091</strain>
    </source>
</reference>